<evidence type="ECO:0000313" key="2">
    <source>
        <dbReference type="EMBL" id="KHJ97969.1"/>
    </source>
</evidence>
<organism evidence="2 3">
    <name type="scientific">Oesophagostomum dentatum</name>
    <name type="common">Nodular worm</name>
    <dbReference type="NCBI Taxonomy" id="61180"/>
    <lineage>
        <taxon>Eukaryota</taxon>
        <taxon>Metazoa</taxon>
        <taxon>Ecdysozoa</taxon>
        <taxon>Nematoda</taxon>
        <taxon>Chromadorea</taxon>
        <taxon>Rhabditida</taxon>
        <taxon>Rhabditina</taxon>
        <taxon>Rhabditomorpha</taxon>
        <taxon>Strongyloidea</taxon>
        <taxon>Strongylidae</taxon>
        <taxon>Oesophagostomum</taxon>
    </lineage>
</organism>
<proteinExistence type="predicted"/>
<feature type="chain" id="PRO_5002062715" evidence="1">
    <location>
        <begin position="22"/>
        <end position="63"/>
    </location>
</feature>
<dbReference type="EMBL" id="KN549372">
    <property type="protein sequence ID" value="KHJ97969.1"/>
    <property type="molecule type" value="Genomic_DNA"/>
</dbReference>
<keyword evidence="3" id="KW-1185">Reference proteome</keyword>
<dbReference type="AlphaFoldDB" id="A0A0B1TL35"/>
<reference evidence="2 3" key="1">
    <citation type="submission" date="2014-03" db="EMBL/GenBank/DDBJ databases">
        <title>Draft genome of the hookworm Oesophagostomum dentatum.</title>
        <authorList>
            <person name="Mitreva M."/>
        </authorList>
    </citation>
    <scope>NUCLEOTIDE SEQUENCE [LARGE SCALE GENOMIC DNA]</scope>
    <source>
        <strain evidence="2 3">OD-Hann</strain>
    </source>
</reference>
<accession>A0A0B1TL35</accession>
<evidence type="ECO:0000313" key="3">
    <source>
        <dbReference type="Proteomes" id="UP000053660"/>
    </source>
</evidence>
<name>A0A0B1TL35_OESDE</name>
<feature type="signal peptide" evidence="1">
    <location>
        <begin position="1"/>
        <end position="21"/>
    </location>
</feature>
<sequence>MLRRTLLIALCILALLCFVDAQWGWGRRGYGGGWGRSRFGGYGWGRPRYGGWGHRGFGRGFFG</sequence>
<gene>
    <name evidence="2" type="ORF">OESDEN_02042</name>
</gene>
<dbReference type="Proteomes" id="UP000053660">
    <property type="component" value="Unassembled WGS sequence"/>
</dbReference>
<protein>
    <submittedName>
        <fullName evidence="2">Uncharacterized protein</fullName>
    </submittedName>
</protein>
<keyword evidence="1" id="KW-0732">Signal</keyword>
<evidence type="ECO:0000256" key="1">
    <source>
        <dbReference type="SAM" id="SignalP"/>
    </source>
</evidence>